<comment type="caution">
    <text evidence="1">The sequence shown here is derived from an EMBL/GenBank/DDBJ whole genome shotgun (WGS) entry which is preliminary data.</text>
</comment>
<dbReference type="EMBL" id="MQUB01000001">
    <property type="protein sequence ID" value="PQB03886.1"/>
    <property type="molecule type" value="Genomic_DNA"/>
</dbReference>
<keyword evidence="2" id="KW-1185">Reference proteome</keyword>
<protein>
    <submittedName>
        <fullName evidence="1">Uncharacterized protein</fullName>
    </submittedName>
</protein>
<dbReference type="GO" id="GO:0006044">
    <property type="term" value="P:N-acetylglucosamine metabolic process"/>
    <property type="evidence" value="ECO:0007669"/>
    <property type="project" value="TreeGrafter"/>
</dbReference>
<dbReference type="InterPro" id="IPR027417">
    <property type="entry name" value="P-loop_NTPase"/>
</dbReference>
<proteinExistence type="predicted"/>
<accession>A0A2S7KMM7</accession>
<name>A0A2S7KMM7_9FLAO</name>
<dbReference type="AlphaFoldDB" id="A0A2S7KMM7"/>
<organism evidence="1 2">
    <name type="scientific">Aureitalea marina</name>
    <dbReference type="NCBI Taxonomy" id="930804"/>
    <lineage>
        <taxon>Bacteria</taxon>
        <taxon>Pseudomonadati</taxon>
        <taxon>Bacteroidota</taxon>
        <taxon>Flavobacteriia</taxon>
        <taxon>Flavobacteriales</taxon>
        <taxon>Flavobacteriaceae</taxon>
        <taxon>Aureitalea</taxon>
    </lineage>
</organism>
<dbReference type="Pfam" id="PF13469">
    <property type="entry name" value="Sulfotransfer_3"/>
    <property type="match status" value="1"/>
</dbReference>
<reference evidence="1 2" key="1">
    <citation type="submission" date="2016-11" db="EMBL/GenBank/DDBJ databases">
        <title>Trade-off between light-utilization and light-protection in marine flavobacteria.</title>
        <authorList>
            <person name="Kumagai Y."/>
        </authorList>
    </citation>
    <scope>NUCLEOTIDE SEQUENCE [LARGE SCALE GENOMIC DNA]</scope>
    <source>
        <strain evidence="1 2">NBRC 107741</strain>
    </source>
</reference>
<dbReference type="GO" id="GO:0006790">
    <property type="term" value="P:sulfur compound metabolic process"/>
    <property type="evidence" value="ECO:0007669"/>
    <property type="project" value="TreeGrafter"/>
</dbReference>
<evidence type="ECO:0000313" key="1">
    <source>
        <dbReference type="EMBL" id="PQB03886.1"/>
    </source>
</evidence>
<dbReference type="Proteomes" id="UP000239800">
    <property type="component" value="Unassembled WGS sequence"/>
</dbReference>
<dbReference type="Gene3D" id="3.40.50.300">
    <property type="entry name" value="P-loop containing nucleotide triphosphate hydrolases"/>
    <property type="match status" value="1"/>
</dbReference>
<evidence type="ECO:0000313" key="2">
    <source>
        <dbReference type="Proteomes" id="UP000239800"/>
    </source>
</evidence>
<dbReference type="SUPFAM" id="SSF52540">
    <property type="entry name" value="P-loop containing nucleoside triphosphate hydrolases"/>
    <property type="match status" value="1"/>
</dbReference>
<dbReference type="PANTHER" id="PTHR10704:SF44">
    <property type="entry name" value="LD35051P-RELATED"/>
    <property type="match status" value="1"/>
</dbReference>
<dbReference type="GO" id="GO:0001517">
    <property type="term" value="F:N-acetylglucosamine 6-O-sulfotransferase activity"/>
    <property type="evidence" value="ECO:0007669"/>
    <property type="project" value="TreeGrafter"/>
</dbReference>
<gene>
    <name evidence="1" type="ORF">BST85_02415</name>
</gene>
<dbReference type="InterPro" id="IPR051135">
    <property type="entry name" value="Gal/GlcNAc/GalNAc_ST"/>
</dbReference>
<dbReference type="RefSeq" id="WP_181039939.1">
    <property type="nucleotide sequence ID" value="NZ_MQUB01000001.1"/>
</dbReference>
<dbReference type="PANTHER" id="PTHR10704">
    <property type="entry name" value="CARBOHYDRATE SULFOTRANSFERASE"/>
    <property type="match status" value="1"/>
</dbReference>
<sequence length="304" mass="35655">MKERKVILVTGSNRSGSTWVGRVLASNGKVDTIIEPLNVNRVQRFGHYDINTWYPTINSDSTESLIREIHKLYADYLNTSIIGSFRDFFKSYEGFGPLISLKKRLRRASKPVKMLKDPMAIFLVPWLVEQFAVIPVILIRHPAAYVLSIKEKGWKFDFQNLLEQPNFFNGGMDQLESEVRAHQNSRNDSLIDNAALFWKVCYTKVQLYQRDHPQWHYVRHEDLSHEPAAQFQRMFAYLQLDYNQAVRDYIRNSTSVQDNKSDQYLRNSKKNAEKWKYLLNAEEIERIYAITASVSNHFYPDFSV</sequence>